<dbReference type="CDD" id="cd00067">
    <property type="entry name" value="GAL4"/>
    <property type="match status" value="1"/>
</dbReference>
<evidence type="ECO:0000313" key="8">
    <source>
        <dbReference type="Proteomes" id="UP000559027"/>
    </source>
</evidence>
<dbReference type="InterPro" id="IPR001138">
    <property type="entry name" value="Zn2Cys6_DnaBD"/>
</dbReference>
<dbReference type="GO" id="GO:0006351">
    <property type="term" value="P:DNA-templated transcription"/>
    <property type="evidence" value="ECO:0007669"/>
    <property type="project" value="InterPro"/>
</dbReference>
<dbReference type="GO" id="GO:0005634">
    <property type="term" value="C:nucleus"/>
    <property type="evidence" value="ECO:0007669"/>
    <property type="project" value="UniProtKB-SubCell"/>
</dbReference>
<dbReference type="AlphaFoldDB" id="A0A8H5FQ67"/>
<evidence type="ECO:0000259" key="6">
    <source>
        <dbReference type="PROSITE" id="PS50048"/>
    </source>
</evidence>
<dbReference type="PROSITE" id="PS00463">
    <property type="entry name" value="ZN2_CY6_FUNGAL_1"/>
    <property type="match status" value="1"/>
</dbReference>
<evidence type="ECO:0000256" key="1">
    <source>
        <dbReference type="ARBA" id="ARBA00004123"/>
    </source>
</evidence>
<feature type="domain" description="Zn(2)-C6 fungal-type" evidence="6">
    <location>
        <begin position="28"/>
        <end position="60"/>
    </location>
</feature>
<dbReference type="CDD" id="cd12148">
    <property type="entry name" value="fungal_TF_MHR"/>
    <property type="match status" value="1"/>
</dbReference>
<dbReference type="Pfam" id="PF00172">
    <property type="entry name" value="Zn_clus"/>
    <property type="match status" value="1"/>
</dbReference>
<comment type="subcellular location">
    <subcellularLocation>
        <location evidence="1">Nucleus</location>
    </subcellularLocation>
</comment>
<reference evidence="7 8" key="1">
    <citation type="journal article" date="2020" name="ISME J.">
        <title>Uncovering the hidden diversity of litter-decomposition mechanisms in mushroom-forming fungi.</title>
        <authorList>
            <person name="Floudas D."/>
            <person name="Bentzer J."/>
            <person name="Ahren D."/>
            <person name="Johansson T."/>
            <person name="Persson P."/>
            <person name="Tunlid A."/>
        </authorList>
    </citation>
    <scope>NUCLEOTIDE SEQUENCE [LARGE SCALE GENOMIC DNA]</scope>
    <source>
        <strain evidence="7 8">CBS 146.42</strain>
    </source>
</reference>
<organism evidence="7 8">
    <name type="scientific">Leucocoprinus leucothites</name>
    <dbReference type="NCBI Taxonomy" id="201217"/>
    <lineage>
        <taxon>Eukaryota</taxon>
        <taxon>Fungi</taxon>
        <taxon>Dikarya</taxon>
        <taxon>Basidiomycota</taxon>
        <taxon>Agaricomycotina</taxon>
        <taxon>Agaricomycetes</taxon>
        <taxon>Agaricomycetidae</taxon>
        <taxon>Agaricales</taxon>
        <taxon>Agaricineae</taxon>
        <taxon>Agaricaceae</taxon>
        <taxon>Leucocoprinus</taxon>
    </lineage>
</organism>
<protein>
    <recommendedName>
        <fullName evidence="6">Zn(2)-C6 fungal-type domain-containing protein</fullName>
    </recommendedName>
</protein>
<dbReference type="EMBL" id="JAACJO010000051">
    <property type="protein sequence ID" value="KAF5345086.1"/>
    <property type="molecule type" value="Genomic_DNA"/>
</dbReference>
<dbReference type="SMART" id="SM00066">
    <property type="entry name" value="GAL4"/>
    <property type="match status" value="1"/>
</dbReference>
<dbReference type="PANTHER" id="PTHR47338:SF29">
    <property type="entry name" value="ZN(2)-C6 FUNGAL-TYPE DOMAIN-CONTAINING PROTEIN"/>
    <property type="match status" value="1"/>
</dbReference>
<keyword evidence="4" id="KW-0804">Transcription</keyword>
<dbReference type="InterPro" id="IPR050815">
    <property type="entry name" value="TF_fung"/>
</dbReference>
<sequence>MAYRRISPPGGSADDYRYTQPILKKGRACVNCRRRKMKCDGVQPTCGSCLRTEKAEDCEYTTGSERSTSQRLEDEVHRLQARLRDLQMPTDSQQGIILQQPYAPGPVERHQVSLFREPPRHIAQQILDIFLAHASQFGFFLHPGRFKNSVVLPASVGHESRPAPSLLSTMYLFGIHLSQDPEIKRHEKTYFDLAIQHVAQDTSSTTTHPKHRLHVIQAEVLLTHYFFGNKRPVEGKYHSNAAYSLAIASGIHRMKTRNPPESTLPTTADDIEEGERVNAYWAIFCADNEWAGVFNCNPNIPSSATPTNIRLVTPMPREIEEYESGRYRCEMRDGHTLDDFLAGREAPGEPLSSQALHAKAAFLFERGRAFSRMLGMELSSRQRNDFGDNFHHIRNLALGLKSTSPPLDTWLRNPNIDAVRTAYVGITLLDAALIRLHGAAAAQGDDKARQQRVITAQEIINNAVRLASASWNFGFLNPIIGFAWREAFDVLFEELRNRHAAQSSWPARHSSSHSEDPFRRQLRKGVASFSIYSNSSSFIRGEVEEMTNSLQGGSPIFFG</sequence>
<keyword evidence="8" id="KW-1185">Reference proteome</keyword>
<name>A0A8H5FQ67_9AGAR</name>
<dbReference type="GO" id="GO:0000981">
    <property type="term" value="F:DNA-binding transcription factor activity, RNA polymerase II-specific"/>
    <property type="evidence" value="ECO:0007669"/>
    <property type="project" value="InterPro"/>
</dbReference>
<dbReference type="PROSITE" id="PS50048">
    <property type="entry name" value="ZN2_CY6_FUNGAL_2"/>
    <property type="match status" value="1"/>
</dbReference>
<dbReference type="InterPro" id="IPR007219">
    <property type="entry name" value="XnlR_reg_dom"/>
</dbReference>
<keyword evidence="2" id="KW-0479">Metal-binding</keyword>
<evidence type="ECO:0000313" key="7">
    <source>
        <dbReference type="EMBL" id="KAF5345086.1"/>
    </source>
</evidence>
<evidence type="ECO:0000256" key="4">
    <source>
        <dbReference type="ARBA" id="ARBA00023163"/>
    </source>
</evidence>
<evidence type="ECO:0000256" key="3">
    <source>
        <dbReference type="ARBA" id="ARBA00023015"/>
    </source>
</evidence>
<dbReference type="OrthoDB" id="2309723at2759"/>
<dbReference type="Gene3D" id="4.10.240.10">
    <property type="entry name" value="Zn(2)-C6 fungal-type DNA-binding domain"/>
    <property type="match status" value="1"/>
</dbReference>
<accession>A0A8H5FQ67</accession>
<dbReference type="Pfam" id="PF04082">
    <property type="entry name" value="Fungal_trans"/>
    <property type="match status" value="1"/>
</dbReference>
<dbReference type="InterPro" id="IPR036864">
    <property type="entry name" value="Zn2-C6_fun-type_DNA-bd_sf"/>
</dbReference>
<keyword evidence="3" id="KW-0805">Transcription regulation</keyword>
<dbReference type="SUPFAM" id="SSF57701">
    <property type="entry name" value="Zn2/Cys6 DNA-binding domain"/>
    <property type="match status" value="1"/>
</dbReference>
<dbReference type="PANTHER" id="PTHR47338">
    <property type="entry name" value="ZN(II)2CYS6 TRANSCRIPTION FACTOR (EUROFUNG)-RELATED"/>
    <property type="match status" value="1"/>
</dbReference>
<dbReference type="Proteomes" id="UP000559027">
    <property type="component" value="Unassembled WGS sequence"/>
</dbReference>
<comment type="caution">
    <text evidence="7">The sequence shown here is derived from an EMBL/GenBank/DDBJ whole genome shotgun (WGS) entry which is preliminary data.</text>
</comment>
<dbReference type="GO" id="GO:0003677">
    <property type="term" value="F:DNA binding"/>
    <property type="evidence" value="ECO:0007669"/>
    <property type="project" value="InterPro"/>
</dbReference>
<keyword evidence="5" id="KW-0539">Nucleus</keyword>
<proteinExistence type="predicted"/>
<evidence type="ECO:0000256" key="5">
    <source>
        <dbReference type="ARBA" id="ARBA00023242"/>
    </source>
</evidence>
<gene>
    <name evidence="7" type="ORF">D9756_011162</name>
</gene>
<evidence type="ECO:0000256" key="2">
    <source>
        <dbReference type="ARBA" id="ARBA00022723"/>
    </source>
</evidence>
<dbReference type="GO" id="GO:0008270">
    <property type="term" value="F:zinc ion binding"/>
    <property type="evidence" value="ECO:0007669"/>
    <property type="project" value="InterPro"/>
</dbReference>